<feature type="domain" description="Glycosyltransferase 2-like" evidence="8">
    <location>
        <begin position="5"/>
        <end position="165"/>
    </location>
</feature>
<dbReference type="InterPro" id="IPR001173">
    <property type="entry name" value="Glyco_trans_2-like"/>
</dbReference>
<keyword evidence="7" id="KW-0472">Membrane</keyword>
<evidence type="ECO:0000256" key="4">
    <source>
        <dbReference type="ARBA" id="ARBA00022692"/>
    </source>
</evidence>
<evidence type="ECO:0000313" key="10">
    <source>
        <dbReference type="Proteomes" id="UP000294614"/>
    </source>
</evidence>
<organism evidence="9 10">
    <name type="scientific">Seleniivibrio woodruffii</name>
    <dbReference type="NCBI Taxonomy" id="1078050"/>
    <lineage>
        <taxon>Bacteria</taxon>
        <taxon>Pseudomonadati</taxon>
        <taxon>Deferribacterota</taxon>
        <taxon>Deferribacteres</taxon>
        <taxon>Deferribacterales</taxon>
        <taxon>Geovibrionaceae</taxon>
        <taxon>Seleniivibrio</taxon>
    </lineage>
</organism>
<protein>
    <submittedName>
        <fullName evidence="9">Dolichol-phosphate mannosyltransferase</fullName>
    </submittedName>
</protein>
<dbReference type="GO" id="GO:0099621">
    <property type="term" value="F:undecaprenyl-phosphate 4-deoxy-4-formamido-L-arabinose transferase activity"/>
    <property type="evidence" value="ECO:0007669"/>
    <property type="project" value="TreeGrafter"/>
</dbReference>
<evidence type="ECO:0000313" key="9">
    <source>
        <dbReference type="EMBL" id="TCK60366.1"/>
    </source>
</evidence>
<keyword evidence="2 9" id="KW-0328">Glycosyltransferase</keyword>
<dbReference type="InterPro" id="IPR029044">
    <property type="entry name" value="Nucleotide-diphossugar_trans"/>
</dbReference>
<evidence type="ECO:0000259" key="8">
    <source>
        <dbReference type="Pfam" id="PF00535"/>
    </source>
</evidence>
<comment type="caution">
    <text evidence="9">The sequence shown here is derived from an EMBL/GenBank/DDBJ whole genome shotgun (WGS) entry which is preliminary data.</text>
</comment>
<dbReference type="Gene3D" id="3.90.550.10">
    <property type="entry name" value="Spore Coat Polysaccharide Biosynthesis Protein SpsA, Chain A"/>
    <property type="match status" value="1"/>
</dbReference>
<keyword evidence="10" id="KW-1185">Reference proteome</keyword>
<dbReference type="InterPro" id="IPR050256">
    <property type="entry name" value="Glycosyltransferase_2"/>
</dbReference>
<evidence type="ECO:0000256" key="6">
    <source>
        <dbReference type="ARBA" id="ARBA00022989"/>
    </source>
</evidence>
<reference evidence="9 10" key="1">
    <citation type="submission" date="2019-03" db="EMBL/GenBank/DDBJ databases">
        <title>Genomic Encyclopedia of Type Strains, Phase IV (KMG-IV): sequencing the most valuable type-strain genomes for metagenomic binning, comparative biology and taxonomic classification.</title>
        <authorList>
            <person name="Goeker M."/>
        </authorList>
    </citation>
    <scope>NUCLEOTIDE SEQUENCE [LARGE SCALE GENOMIC DNA]</scope>
    <source>
        <strain evidence="9 10">DSM 24984</strain>
    </source>
</reference>
<dbReference type="AlphaFoldDB" id="A0A4R1K7T4"/>
<keyword evidence="5" id="KW-0448">Lipopolysaccharide biosynthesis</keyword>
<dbReference type="SUPFAM" id="SSF53448">
    <property type="entry name" value="Nucleotide-diphospho-sugar transferases"/>
    <property type="match status" value="1"/>
</dbReference>
<gene>
    <name evidence="9" type="ORF">C8D98_1238</name>
</gene>
<dbReference type="EMBL" id="SMGG01000004">
    <property type="protein sequence ID" value="TCK60366.1"/>
    <property type="molecule type" value="Genomic_DNA"/>
</dbReference>
<dbReference type="PANTHER" id="PTHR48090:SF3">
    <property type="entry name" value="UNDECAPRENYL-PHOSPHATE 4-DEOXY-4-FORMAMIDO-L-ARABINOSE TRANSFERASE"/>
    <property type="match status" value="1"/>
</dbReference>
<keyword evidence="6" id="KW-1133">Transmembrane helix</keyword>
<proteinExistence type="predicted"/>
<evidence type="ECO:0000256" key="7">
    <source>
        <dbReference type="ARBA" id="ARBA00023136"/>
    </source>
</evidence>
<evidence type="ECO:0000256" key="2">
    <source>
        <dbReference type="ARBA" id="ARBA00022676"/>
    </source>
</evidence>
<dbReference type="RefSeq" id="WP_132873020.1">
    <property type="nucleotide sequence ID" value="NZ_JAJUHT010000007.1"/>
</dbReference>
<dbReference type="Pfam" id="PF00535">
    <property type="entry name" value="Glycos_transf_2"/>
    <property type="match status" value="1"/>
</dbReference>
<evidence type="ECO:0000256" key="5">
    <source>
        <dbReference type="ARBA" id="ARBA00022985"/>
    </source>
</evidence>
<dbReference type="CDD" id="cd04187">
    <property type="entry name" value="DPM1_like_bac"/>
    <property type="match status" value="1"/>
</dbReference>
<name>A0A4R1K7T4_9BACT</name>
<dbReference type="OrthoDB" id="9810303at2"/>
<dbReference type="GO" id="GO:0005886">
    <property type="term" value="C:plasma membrane"/>
    <property type="evidence" value="ECO:0007669"/>
    <property type="project" value="TreeGrafter"/>
</dbReference>
<keyword evidence="4" id="KW-0812">Transmembrane</keyword>
<keyword evidence="3 9" id="KW-0808">Transferase</keyword>
<dbReference type="Proteomes" id="UP000294614">
    <property type="component" value="Unassembled WGS sequence"/>
</dbReference>
<evidence type="ECO:0000256" key="3">
    <source>
        <dbReference type="ARBA" id="ARBA00022679"/>
    </source>
</evidence>
<dbReference type="GO" id="GO:0009103">
    <property type="term" value="P:lipopolysaccharide biosynthetic process"/>
    <property type="evidence" value="ECO:0007669"/>
    <property type="project" value="UniProtKB-KW"/>
</dbReference>
<keyword evidence="1" id="KW-1003">Cell membrane</keyword>
<dbReference type="PANTHER" id="PTHR48090">
    <property type="entry name" value="UNDECAPRENYL-PHOSPHATE 4-DEOXY-4-FORMAMIDO-L-ARABINOSE TRANSFERASE-RELATED"/>
    <property type="match status" value="1"/>
</dbReference>
<sequence length="239" mass="27611">MEKISYVIPVYDEEDNLAPLYEQINSVCEKIGTDYEIIFVDDFSRDKSLEIIRKMAEKDSHVKYIAFAKNCGQSAALYAGFQHATGDVIITMDADLQNDPADIPEMLKLYGDYDMVTGWRWNRQDTLSKKLASKFGNRIRNAVIKEDIHDTGCSLKVMRASMLKRVKMYKGLHRFLPAMMRMEGAKVVEMKVNHRARHAGVSKYTNLKRGYEALYDLICVRWMQKRHLKISIRENNVGS</sequence>
<evidence type="ECO:0000256" key="1">
    <source>
        <dbReference type="ARBA" id="ARBA00022475"/>
    </source>
</evidence>
<accession>A0A4R1K7T4</accession>